<proteinExistence type="predicted"/>
<comment type="caution">
    <text evidence="2">The sequence shown here is derived from an EMBL/GenBank/DDBJ whole genome shotgun (WGS) entry which is preliminary data.</text>
</comment>
<evidence type="ECO:0000313" key="2">
    <source>
        <dbReference type="EMBL" id="KAF5863529.1"/>
    </source>
</evidence>
<sequence length="62" mass="5989">MAAALPVSPLSSAGGQRHGSVVTGASRRRGGQGEENPAPALLGMEVLVAAPGGAVVNEITAP</sequence>
<feature type="compositionally biased region" description="Low complexity" evidence="1">
    <location>
        <begin position="1"/>
        <end position="13"/>
    </location>
</feature>
<protein>
    <submittedName>
        <fullName evidence="2">Uncharacterized protein</fullName>
    </submittedName>
</protein>
<dbReference type="EMBL" id="SPNV01000050">
    <property type="protein sequence ID" value="KAF5863529.1"/>
    <property type="molecule type" value="Genomic_DNA"/>
</dbReference>
<feature type="region of interest" description="Disordered" evidence="1">
    <location>
        <begin position="1"/>
        <end position="39"/>
    </location>
</feature>
<name>A0A8H6A9E5_PETAA</name>
<reference evidence="2 3" key="1">
    <citation type="submission" date="2019-04" db="EMBL/GenBank/DDBJ databases">
        <title>Aspergillus burnettii sp. nov., novel species from soil in southeast Queensland.</title>
        <authorList>
            <person name="Gilchrist C.L.M."/>
            <person name="Pitt J.I."/>
            <person name="Lange L."/>
            <person name="Lacey H.J."/>
            <person name="Vuong D."/>
            <person name="Midgley D.J."/>
            <person name="Greenfield P."/>
            <person name="Bradbury M."/>
            <person name="Lacey E."/>
            <person name="Busk P.K."/>
            <person name="Pilgaard B."/>
            <person name="Chooi Y.H."/>
            <person name="Piggott A.M."/>
        </authorList>
    </citation>
    <scope>NUCLEOTIDE SEQUENCE [LARGE SCALE GENOMIC DNA]</scope>
    <source>
        <strain evidence="2 3">FRR 5400</strain>
    </source>
</reference>
<dbReference type="Proteomes" id="UP000541154">
    <property type="component" value="Unassembled WGS sequence"/>
</dbReference>
<keyword evidence="3" id="KW-1185">Reference proteome</keyword>
<accession>A0A8H6A9E5</accession>
<evidence type="ECO:0000256" key="1">
    <source>
        <dbReference type="SAM" id="MobiDB-lite"/>
    </source>
</evidence>
<dbReference type="AlphaFoldDB" id="A0A8H6A9E5"/>
<gene>
    <name evidence="2" type="ORF">ETB97_010030</name>
</gene>
<organism evidence="2 3">
    <name type="scientific">Petromyces alliaceus</name>
    <name type="common">Aspergillus alliaceus</name>
    <dbReference type="NCBI Taxonomy" id="209559"/>
    <lineage>
        <taxon>Eukaryota</taxon>
        <taxon>Fungi</taxon>
        <taxon>Dikarya</taxon>
        <taxon>Ascomycota</taxon>
        <taxon>Pezizomycotina</taxon>
        <taxon>Eurotiomycetes</taxon>
        <taxon>Eurotiomycetidae</taxon>
        <taxon>Eurotiales</taxon>
        <taxon>Aspergillaceae</taxon>
        <taxon>Aspergillus</taxon>
        <taxon>Aspergillus subgen. Circumdati</taxon>
    </lineage>
</organism>
<evidence type="ECO:0000313" key="3">
    <source>
        <dbReference type="Proteomes" id="UP000541154"/>
    </source>
</evidence>